<organism evidence="1 2">
    <name type="scientific">Protopolystoma xenopodis</name>
    <dbReference type="NCBI Taxonomy" id="117903"/>
    <lineage>
        <taxon>Eukaryota</taxon>
        <taxon>Metazoa</taxon>
        <taxon>Spiralia</taxon>
        <taxon>Lophotrochozoa</taxon>
        <taxon>Platyhelminthes</taxon>
        <taxon>Monogenea</taxon>
        <taxon>Polyopisthocotylea</taxon>
        <taxon>Polystomatidea</taxon>
        <taxon>Polystomatidae</taxon>
        <taxon>Protopolystoma</taxon>
    </lineage>
</organism>
<proteinExistence type="predicted"/>
<name>A0A3S5BLR2_9PLAT</name>
<dbReference type="EMBL" id="CAAALY010103257">
    <property type="protein sequence ID" value="VEL29450.1"/>
    <property type="molecule type" value="Genomic_DNA"/>
</dbReference>
<evidence type="ECO:0000313" key="1">
    <source>
        <dbReference type="EMBL" id="VEL29450.1"/>
    </source>
</evidence>
<dbReference type="Proteomes" id="UP000784294">
    <property type="component" value="Unassembled WGS sequence"/>
</dbReference>
<sequence length="239" mass="24505">MGPSRDCAPNAAANTTLALDSANHIADGIPFYDQSDISTVNTNIDFNIPSTTLPMPSCDGSPSISATASKITSAFAFAADLHNIAKRTPSAKSSASTASRITLVSLASTGSHIAVGRGPQVSHMAANPVNTVNISIEVSNGKNRDHLTNRPFRLRTRTLAKNSSVALATAATAIANLSGGCTGMPLGVTRASSAASVHNHSTQMQTPVAISSSSQQALFTTTLSRSEPAGALGLFNFLP</sequence>
<gene>
    <name evidence="1" type="ORF">PXEA_LOCUS22890</name>
</gene>
<dbReference type="AlphaFoldDB" id="A0A3S5BLR2"/>
<keyword evidence="2" id="KW-1185">Reference proteome</keyword>
<comment type="caution">
    <text evidence="1">The sequence shown here is derived from an EMBL/GenBank/DDBJ whole genome shotgun (WGS) entry which is preliminary data.</text>
</comment>
<reference evidence="1" key="1">
    <citation type="submission" date="2018-11" db="EMBL/GenBank/DDBJ databases">
        <authorList>
            <consortium name="Pathogen Informatics"/>
        </authorList>
    </citation>
    <scope>NUCLEOTIDE SEQUENCE</scope>
</reference>
<evidence type="ECO:0000313" key="2">
    <source>
        <dbReference type="Proteomes" id="UP000784294"/>
    </source>
</evidence>
<protein>
    <submittedName>
        <fullName evidence="1">Uncharacterized protein</fullName>
    </submittedName>
</protein>
<accession>A0A3S5BLR2</accession>